<dbReference type="AlphaFoldDB" id="A0AAW0GKV7"/>
<keyword evidence="2" id="KW-1185">Reference proteome</keyword>
<comment type="caution">
    <text evidence="1">The sequence shown here is derived from an EMBL/GenBank/DDBJ whole genome shotgun (WGS) entry which is preliminary data.</text>
</comment>
<reference evidence="1 2" key="1">
    <citation type="submission" date="2022-09" db="EMBL/GenBank/DDBJ databases">
        <authorList>
            <person name="Palmer J.M."/>
        </authorList>
    </citation>
    <scope>NUCLEOTIDE SEQUENCE [LARGE SCALE GENOMIC DNA]</scope>
    <source>
        <strain evidence="1 2">DSM 7382</strain>
    </source>
</reference>
<organism evidence="1 2">
    <name type="scientific">Cerrena zonata</name>
    <dbReference type="NCBI Taxonomy" id="2478898"/>
    <lineage>
        <taxon>Eukaryota</taxon>
        <taxon>Fungi</taxon>
        <taxon>Dikarya</taxon>
        <taxon>Basidiomycota</taxon>
        <taxon>Agaricomycotina</taxon>
        <taxon>Agaricomycetes</taxon>
        <taxon>Polyporales</taxon>
        <taxon>Cerrenaceae</taxon>
        <taxon>Cerrena</taxon>
    </lineage>
</organism>
<accession>A0AAW0GKV7</accession>
<evidence type="ECO:0000313" key="2">
    <source>
        <dbReference type="Proteomes" id="UP001385951"/>
    </source>
</evidence>
<proteinExistence type="predicted"/>
<dbReference type="Gene3D" id="3.40.50.300">
    <property type="entry name" value="P-loop containing nucleotide triphosphate hydrolases"/>
    <property type="match status" value="1"/>
</dbReference>
<evidence type="ECO:0000313" key="1">
    <source>
        <dbReference type="EMBL" id="KAK7693870.1"/>
    </source>
</evidence>
<dbReference type="InterPro" id="IPR027417">
    <property type="entry name" value="P-loop_NTPase"/>
</dbReference>
<dbReference type="EMBL" id="JASBNA010000003">
    <property type="protein sequence ID" value="KAK7693870.1"/>
    <property type="molecule type" value="Genomic_DNA"/>
</dbReference>
<gene>
    <name evidence="1" type="ORF">QCA50_003443</name>
</gene>
<dbReference type="Proteomes" id="UP001385951">
    <property type="component" value="Unassembled WGS sequence"/>
</dbReference>
<sequence>MLEPLVSLIEDQVDRLKKLGITQVVAFGSQDNNIKTKLHAGIKLCYMTVRAMVKTMLDIVIMRNGTCTPIQLVDLLKKEFDKETISLYLCYNQGHPQRSGSCQQPLQ</sequence>
<name>A0AAW0GKV7_9APHY</name>
<protein>
    <submittedName>
        <fullName evidence="1">Uncharacterized protein</fullName>
    </submittedName>
</protein>